<dbReference type="Gene3D" id="1.10.10.10">
    <property type="entry name" value="Winged helix-like DNA-binding domain superfamily/Winged helix DNA-binding domain"/>
    <property type="match status" value="1"/>
</dbReference>
<dbReference type="RefSeq" id="WP_029942267.1">
    <property type="nucleotide sequence ID" value="NZ_JONN01000002.1"/>
</dbReference>
<dbReference type="InterPro" id="IPR011991">
    <property type="entry name" value="ArsR-like_HTH"/>
</dbReference>
<gene>
    <name evidence="2" type="ORF">GCM10007925_07750</name>
</gene>
<protein>
    <submittedName>
        <fullName evidence="2">Transcriptional regulator</fullName>
    </submittedName>
</protein>
<sequence>MARLLHPRLDDVPLEAVLHALSDPGRLAIVRRLHDCDVAKADGLACAVAAPEGMPKATMSNHFGVLRAAGLIRSEKAGVRMVNRLRTEELAARFPGLLDAVLAAASSATR</sequence>
<evidence type="ECO:0000313" key="3">
    <source>
        <dbReference type="Proteomes" id="UP001156703"/>
    </source>
</evidence>
<dbReference type="InterPro" id="IPR001845">
    <property type="entry name" value="HTH_ArsR_DNA-bd_dom"/>
</dbReference>
<dbReference type="EMBL" id="BSOO01000005">
    <property type="protein sequence ID" value="GLR47064.1"/>
    <property type="molecule type" value="Genomic_DNA"/>
</dbReference>
<evidence type="ECO:0000313" key="2">
    <source>
        <dbReference type="EMBL" id="GLR47064.1"/>
    </source>
</evidence>
<dbReference type="PROSITE" id="PS50987">
    <property type="entry name" value="HTH_ARSR_2"/>
    <property type="match status" value="1"/>
</dbReference>
<dbReference type="Proteomes" id="UP001156703">
    <property type="component" value="Unassembled WGS sequence"/>
</dbReference>
<dbReference type="CDD" id="cd00090">
    <property type="entry name" value="HTH_ARSR"/>
    <property type="match status" value="1"/>
</dbReference>
<dbReference type="SMART" id="SM00418">
    <property type="entry name" value="HTH_ARSR"/>
    <property type="match status" value="1"/>
</dbReference>
<dbReference type="SUPFAM" id="SSF46785">
    <property type="entry name" value="Winged helix' DNA-binding domain"/>
    <property type="match status" value="1"/>
</dbReference>
<dbReference type="Pfam" id="PF12840">
    <property type="entry name" value="HTH_20"/>
    <property type="match status" value="1"/>
</dbReference>
<reference evidence="3" key="1">
    <citation type="journal article" date="2019" name="Int. J. Syst. Evol. Microbiol.">
        <title>The Global Catalogue of Microorganisms (GCM) 10K type strain sequencing project: providing services to taxonomists for standard genome sequencing and annotation.</title>
        <authorList>
            <consortium name="The Broad Institute Genomics Platform"/>
            <consortium name="The Broad Institute Genome Sequencing Center for Infectious Disease"/>
            <person name="Wu L."/>
            <person name="Ma J."/>
        </authorList>
    </citation>
    <scope>NUCLEOTIDE SEQUENCE [LARGE SCALE GENOMIC DNA]</scope>
    <source>
        <strain evidence="3">NBRC 102146</strain>
    </source>
</reference>
<accession>A0ABQ5Z8D8</accession>
<dbReference type="InterPro" id="IPR036390">
    <property type="entry name" value="WH_DNA-bd_sf"/>
</dbReference>
<dbReference type="InterPro" id="IPR036388">
    <property type="entry name" value="WH-like_DNA-bd_sf"/>
</dbReference>
<organism evidence="2 3">
    <name type="scientific">Sphingomonas astaxanthinifaciens DSM 22298</name>
    <dbReference type="NCBI Taxonomy" id="1123267"/>
    <lineage>
        <taxon>Bacteria</taxon>
        <taxon>Pseudomonadati</taxon>
        <taxon>Pseudomonadota</taxon>
        <taxon>Alphaproteobacteria</taxon>
        <taxon>Sphingomonadales</taxon>
        <taxon>Sphingomonadaceae</taxon>
        <taxon>Sphingomonas</taxon>
    </lineage>
</organism>
<evidence type="ECO:0000259" key="1">
    <source>
        <dbReference type="PROSITE" id="PS50987"/>
    </source>
</evidence>
<proteinExistence type="predicted"/>
<feature type="domain" description="HTH arsR-type" evidence="1">
    <location>
        <begin position="6"/>
        <end position="105"/>
    </location>
</feature>
<keyword evidence="3" id="KW-1185">Reference proteome</keyword>
<comment type="caution">
    <text evidence="2">The sequence shown here is derived from an EMBL/GenBank/DDBJ whole genome shotgun (WGS) entry which is preliminary data.</text>
</comment>
<dbReference type="PRINTS" id="PR00778">
    <property type="entry name" value="HTHARSR"/>
</dbReference>
<name>A0ABQ5Z8D8_9SPHN</name>